<reference evidence="2 3" key="1">
    <citation type="submission" date="2017-12" db="EMBL/GenBank/DDBJ databases">
        <authorList>
            <person name="Paulsen S."/>
            <person name="Gram L.K."/>
        </authorList>
    </citation>
    <scope>NUCLEOTIDE SEQUENCE [LARGE SCALE GENOMIC DNA]</scope>
    <source>
        <strain evidence="2 3">S2231</strain>
    </source>
</reference>
<dbReference type="Pfam" id="PF00364">
    <property type="entry name" value="Biotin_lipoyl"/>
    <property type="match status" value="1"/>
</dbReference>
<dbReference type="AlphaFoldDB" id="A0A5S3XMR4"/>
<reference evidence="3" key="2">
    <citation type="submission" date="2019-06" db="EMBL/GenBank/DDBJ databases">
        <title>Co-occurence of chitin degradation, pigmentation and bioactivity in marine Pseudoalteromonas.</title>
        <authorList>
            <person name="Sonnenschein E.C."/>
            <person name="Bech P.K."/>
        </authorList>
    </citation>
    <scope>NUCLEOTIDE SEQUENCE [LARGE SCALE GENOMIC DNA]</scope>
    <source>
        <strain evidence="3">S2231</strain>
    </source>
</reference>
<proteinExistence type="predicted"/>
<protein>
    <recommendedName>
        <fullName evidence="1">Lipoyl-binding domain-containing protein</fullName>
    </recommendedName>
</protein>
<organism evidence="2 3">
    <name type="scientific">Pseudoalteromonas citrea</name>
    <dbReference type="NCBI Taxonomy" id="43655"/>
    <lineage>
        <taxon>Bacteria</taxon>
        <taxon>Pseudomonadati</taxon>
        <taxon>Pseudomonadota</taxon>
        <taxon>Gammaproteobacteria</taxon>
        <taxon>Alteromonadales</taxon>
        <taxon>Pseudoalteromonadaceae</taxon>
        <taxon>Pseudoalteromonas</taxon>
    </lineage>
</organism>
<dbReference type="PROSITE" id="PS50968">
    <property type="entry name" value="BIOTINYL_LIPOYL"/>
    <property type="match status" value="1"/>
</dbReference>
<sequence length="44" mass="4781">MTTEIKVPVLPESVADATVATWHVSVGDTVTRDQNLVDIETDKV</sequence>
<dbReference type="InterPro" id="IPR011053">
    <property type="entry name" value="Single_hybrid_motif"/>
</dbReference>
<dbReference type="Proteomes" id="UP000307706">
    <property type="component" value="Unassembled WGS sequence"/>
</dbReference>
<evidence type="ECO:0000259" key="1">
    <source>
        <dbReference type="PROSITE" id="PS50968"/>
    </source>
</evidence>
<dbReference type="InterPro" id="IPR000089">
    <property type="entry name" value="Biotin_lipoyl"/>
</dbReference>
<feature type="non-terminal residue" evidence="2">
    <location>
        <position position="44"/>
    </location>
</feature>
<dbReference type="CDD" id="cd06849">
    <property type="entry name" value="lipoyl_domain"/>
    <property type="match status" value="1"/>
</dbReference>
<evidence type="ECO:0000313" key="2">
    <source>
        <dbReference type="EMBL" id="TMP57226.1"/>
    </source>
</evidence>
<name>A0A5S3XMR4_9GAMM</name>
<dbReference type="SUPFAM" id="SSF51230">
    <property type="entry name" value="Single hybrid motif"/>
    <property type="match status" value="1"/>
</dbReference>
<feature type="domain" description="Lipoyl-binding" evidence="1">
    <location>
        <begin position="2"/>
        <end position="44"/>
    </location>
</feature>
<gene>
    <name evidence="2" type="ORF">CWB96_13685</name>
</gene>
<accession>A0A5S3XMR4</accession>
<comment type="caution">
    <text evidence="2">The sequence shown here is derived from an EMBL/GenBank/DDBJ whole genome shotgun (WGS) entry which is preliminary data.</text>
</comment>
<dbReference type="OrthoDB" id="6293210at2"/>
<dbReference type="RefSeq" id="WP_138637131.1">
    <property type="nucleotide sequence ID" value="NZ_PNCL01000072.1"/>
</dbReference>
<dbReference type="EMBL" id="PNCL01000072">
    <property type="protein sequence ID" value="TMP57226.1"/>
    <property type="molecule type" value="Genomic_DNA"/>
</dbReference>
<dbReference type="Gene3D" id="2.40.50.100">
    <property type="match status" value="1"/>
</dbReference>
<evidence type="ECO:0000313" key="3">
    <source>
        <dbReference type="Proteomes" id="UP000307706"/>
    </source>
</evidence>